<organism evidence="1 2">
    <name type="scientific">Haloferax elongans ATCC BAA-1513</name>
    <dbReference type="NCBI Taxonomy" id="1230453"/>
    <lineage>
        <taxon>Archaea</taxon>
        <taxon>Methanobacteriati</taxon>
        <taxon>Methanobacteriota</taxon>
        <taxon>Stenosarchaea group</taxon>
        <taxon>Halobacteria</taxon>
        <taxon>Halobacteriales</taxon>
        <taxon>Haloferacaceae</taxon>
        <taxon>Haloferax</taxon>
    </lineage>
</organism>
<protein>
    <recommendedName>
        <fullName evidence="3">DUF4926 domain-containing protein</fullName>
    </recommendedName>
</protein>
<evidence type="ECO:0008006" key="3">
    <source>
        <dbReference type="Google" id="ProtNLM"/>
    </source>
</evidence>
<dbReference type="RefSeq" id="WP_008324967.1">
    <property type="nucleotide sequence ID" value="NZ_AOLK01000020.1"/>
</dbReference>
<dbReference type="OrthoDB" id="68224at1644055"/>
<dbReference type="PATRIC" id="fig|1230453.4.peg.2517"/>
<proteinExistence type="predicted"/>
<dbReference type="EMBL" id="AOLK01000020">
    <property type="protein sequence ID" value="ELZ84411.1"/>
    <property type="molecule type" value="Genomic_DNA"/>
</dbReference>
<gene>
    <name evidence="1" type="ORF">C453_12731</name>
</gene>
<name>M0HIU1_HALEO</name>
<sequence>MTDSAQHEARISELPDVDDVVRIDRSNESGSYAGVVEDVAATSYGGRMLVRCTESSCSKVHPGMLYSVSSTADWMVVES</sequence>
<dbReference type="STRING" id="1230453.C453_12731"/>
<reference evidence="1 2" key="1">
    <citation type="journal article" date="2014" name="PLoS Genet.">
        <title>Phylogenetically driven sequencing of extremely halophilic archaea reveals strategies for static and dynamic osmo-response.</title>
        <authorList>
            <person name="Becker E.A."/>
            <person name="Seitzer P.M."/>
            <person name="Tritt A."/>
            <person name="Larsen D."/>
            <person name="Krusor M."/>
            <person name="Yao A.I."/>
            <person name="Wu D."/>
            <person name="Madern D."/>
            <person name="Eisen J.A."/>
            <person name="Darling A.E."/>
            <person name="Facciotti M.T."/>
        </authorList>
    </citation>
    <scope>NUCLEOTIDE SEQUENCE [LARGE SCALE GENOMIC DNA]</scope>
    <source>
        <strain evidence="1 2">ATCC BAA-1513</strain>
    </source>
</reference>
<dbReference type="Proteomes" id="UP000011612">
    <property type="component" value="Unassembled WGS sequence"/>
</dbReference>
<dbReference type="AlphaFoldDB" id="M0HIU1"/>
<accession>M0HIU1</accession>
<evidence type="ECO:0000313" key="2">
    <source>
        <dbReference type="Proteomes" id="UP000011612"/>
    </source>
</evidence>
<keyword evidence="2" id="KW-1185">Reference proteome</keyword>
<evidence type="ECO:0000313" key="1">
    <source>
        <dbReference type="EMBL" id="ELZ84411.1"/>
    </source>
</evidence>
<comment type="caution">
    <text evidence="1">The sequence shown here is derived from an EMBL/GenBank/DDBJ whole genome shotgun (WGS) entry which is preliminary data.</text>
</comment>